<evidence type="ECO:0000313" key="2">
    <source>
        <dbReference type="EMBL" id="CAB4852072.1"/>
    </source>
</evidence>
<reference evidence="2" key="1">
    <citation type="submission" date="2020-05" db="EMBL/GenBank/DDBJ databases">
        <authorList>
            <person name="Chiriac C."/>
            <person name="Salcher M."/>
            <person name="Ghai R."/>
            <person name="Kavagutti S V."/>
        </authorList>
    </citation>
    <scope>NUCLEOTIDE SEQUENCE</scope>
</reference>
<sequence length="63" mass="6570">MSTFLSVPGIAERLDVAYATARLLVLSGAIPAARVGRQFRIAESDLDAYLAAARVVPTTPPAA</sequence>
<dbReference type="Pfam" id="PF12728">
    <property type="entry name" value="HTH_17"/>
    <property type="match status" value="1"/>
</dbReference>
<dbReference type="AlphaFoldDB" id="A0A6J7C205"/>
<dbReference type="EMBL" id="CAFBPU010000072">
    <property type="protein sequence ID" value="CAB5040001.1"/>
    <property type="molecule type" value="Genomic_DNA"/>
</dbReference>
<organism evidence="2">
    <name type="scientific">freshwater metagenome</name>
    <dbReference type="NCBI Taxonomy" id="449393"/>
    <lineage>
        <taxon>unclassified sequences</taxon>
        <taxon>metagenomes</taxon>
        <taxon>ecological metagenomes</taxon>
    </lineage>
</organism>
<gene>
    <name evidence="2" type="ORF">UFOPK3268_01493</name>
    <name evidence="3" type="ORF">UFOPK4150_02263</name>
</gene>
<protein>
    <submittedName>
        <fullName evidence="2">Unannotated protein</fullName>
    </submittedName>
</protein>
<accession>A0A6J7C205</accession>
<dbReference type="EMBL" id="CAFBIZ010000225">
    <property type="protein sequence ID" value="CAB4852072.1"/>
    <property type="molecule type" value="Genomic_DNA"/>
</dbReference>
<dbReference type="NCBIfam" id="TIGR01764">
    <property type="entry name" value="excise"/>
    <property type="match status" value="1"/>
</dbReference>
<evidence type="ECO:0000313" key="3">
    <source>
        <dbReference type="EMBL" id="CAB5040001.1"/>
    </source>
</evidence>
<name>A0A6J7C205_9ZZZZ</name>
<feature type="domain" description="Helix-turn-helix" evidence="1">
    <location>
        <begin position="4"/>
        <end position="53"/>
    </location>
</feature>
<proteinExistence type="predicted"/>
<dbReference type="GO" id="GO:0003677">
    <property type="term" value="F:DNA binding"/>
    <property type="evidence" value="ECO:0007669"/>
    <property type="project" value="InterPro"/>
</dbReference>
<dbReference type="InterPro" id="IPR010093">
    <property type="entry name" value="SinI_DNA-bd"/>
</dbReference>
<dbReference type="InterPro" id="IPR041657">
    <property type="entry name" value="HTH_17"/>
</dbReference>
<evidence type="ECO:0000259" key="1">
    <source>
        <dbReference type="Pfam" id="PF12728"/>
    </source>
</evidence>